<gene>
    <name evidence="3" type="ORF">FOB64_000252</name>
</gene>
<dbReference type="AlphaFoldDB" id="A0A8H6C3W0"/>
<comment type="caution">
    <text evidence="3">The sequence shown here is derived from an EMBL/GenBank/DDBJ whole genome shotgun (WGS) entry which is preliminary data.</text>
</comment>
<protein>
    <submittedName>
        <fullName evidence="3">Dynein heavy chain and region D6 of dynein motor family protein</fullName>
    </submittedName>
</protein>
<feature type="domain" description="Dynein heavy chain AAA lid" evidence="2">
    <location>
        <begin position="103"/>
        <end position="244"/>
    </location>
</feature>
<dbReference type="GO" id="GO:0030286">
    <property type="term" value="C:dynein complex"/>
    <property type="evidence" value="ECO:0007669"/>
    <property type="project" value="InterPro"/>
</dbReference>
<dbReference type="InterPro" id="IPR041658">
    <property type="entry name" value="AAA_lid_11"/>
</dbReference>
<dbReference type="GO" id="GO:0051959">
    <property type="term" value="F:dynein light intermediate chain binding"/>
    <property type="evidence" value="ECO:0007669"/>
    <property type="project" value="InterPro"/>
</dbReference>
<dbReference type="FunFam" id="1.10.8.720:FF:000043">
    <property type="entry name" value="Dynein heavy chain, cytosolic, putative"/>
    <property type="match status" value="1"/>
</dbReference>
<dbReference type="EMBL" id="JABWAD010000007">
    <property type="protein sequence ID" value="KAF6072198.1"/>
    <property type="molecule type" value="Genomic_DNA"/>
</dbReference>
<dbReference type="GO" id="GO:0045505">
    <property type="term" value="F:dynein intermediate chain binding"/>
    <property type="evidence" value="ECO:0007669"/>
    <property type="project" value="InterPro"/>
</dbReference>
<reference evidence="3 4" key="1">
    <citation type="submission" date="2020-03" db="EMBL/GenBank/DDBJ databases">
        <title>FDA dAtabase for Regulatory Grade micrObial Sequences (FDA-ARGOS): Supporting development and validation of Infectious Disease Dx tests.</title>
        <authorList>
            <person name="Campos J."/>
            <person name="Goldberg B."/>
            <person name="Tallon L."/>
            <person name="Sadzewicz L."/>
            <person name="Vavikolanu K."/>
            <person name="Mehta A."/>
            <person name="Aluvathingal J."/>
            <person name="Nadendla S."/>
            <person name="Nandy P."/>
            <person name="Geyer C."/>
            <person name="Yan Y."/>
            <person name="Sichtig H."/>
        </authorList>
    </citation>
    <scope>NUCLEOTIDE SEQUENCE [LARGE SCALE GENOMIC DNA]</scope>
    <source>
        <strain evidence="3 4">FDAARGOS_656</strain>
    </source>
</reference>
<dbReference type="Gene3D" id="1.10.8.720">
    <property type="entry name" value="Region D6 of dynein motor"/>
    <property type="match status" value="1"/>
</dbReference>
<dbReference type="Gene3D" id="3.40.50.300">
    <property type="entry name" value="P-loop containing nucleotide triphosphate hydrolases"/>
    <property type="match status" value="1"/>
</dbReference>
<dbReference type="InterPro" id="IPR027417">
    <property type="entry name" value="P-loop_NTPase"/>
</dbReference>
<accession>A0A8H6C3W0</accession>
<dbReference type="Pfam" id="PF03028">
    <property type="entry name" value="Dynein_heavy"/>
    <property type="match status" value="1"/>
</dbReference>
<sequence>MGTKEGIEMANKEIEAASMSARWVLIQNIHMAPSWISHFESQLSNLHAESKIFLTCKNTSQVPIGVISQCKVLNFENEVGIQRLVLDTYKSSSMDKRERIERHVLLLLIWYHSVILERVRYSPVSFKKKYDFNDSDYTCGVHIIEKVFESYDGKTETIPWNEIKYLIGTITYGGKVDDKEDLEFLETFAGAIFTERSFDSNFNLIENELTKENNEVLLLPDTTEEIVSWINKLPYDTPLSWIYLSDDANSLVKKQLGLEIVESVLDLSEDL</sequence>
<evidence type="ECO:0000313" key="4">
    <source>
        <dbReference type="Proteomes" id="UP000536275"/>
    </source>
</evidence>
<dbReference type="Pfam" id="PF18198">
    <property type="entry name" value="AAA_lid_11"/>
    <property type="match status" value="1"/>
</dbReference>
<dbReference type="InterPro" id="IPR026983">
    <property type="entry name" value="DHC"/>
</dbReference>
<dbReference type="GO" id="GO:0008569">
    <property type="term" value="F:minus-end-directed microtubule motor activity"/>
    <property type="evidence" value="ECO:0007669"/>
    <property type="project" value="InterPro"/>
</dbReference>
<evidence type="ECO:0000313" key="3">
    <source>
        <dbReference type="EMBL" id="KAF6072198.1"/>
    </source>
</evidence>
<dbReference type="Proteomes" id="UP000536275">
    <property type="component" value="Unassembled WGS sequence"/>
</dbReference>
<dbReference type="PANTHER" id="PTHR45703">
    <property type="entry name" value="DYNEIN HEAVY CHAIN"/>
    <property type="match status" value="1"/>
</dbReference>
<organism evidence="3 4">
    <name type="scientific">Candida albicans</name>
    <name type="common">Yeast</name>
    <dbReference type="NCBI Taxonomy" id="5476"/>
    <lineage>
        <taxon>Eukaryota</taxon>
        <taxon>Fungi</taxon>
        <taxon>Dikarya</taxon>
        <taxon>Ascomycota</taxon>
        <taxon>Saccharomycotina</taxon>
        <taxon>Pichiomycetes</taxon>
        <taxon>Debaryomycetaceae</taxon>
        <taxon>Candida/Lodderomyces clade</taxon>
        <taxon>Candida</taxon>
    </lineage>
</organism>
<name>A0A8H6C3W0_CANAX</name>
<proteinExistence type="predicted"/>
<dbReference type="InterPro" id="IPR004273">
    <property type="entry name" value="Dynein_heavy_D6_P-loop"/>
</dbReference>
<feature type="domain" description="Dynein heavy chain region D6 P-loop" evidence="1">
    <location>
        <begin position="2"/>
        <end position="70"/>
    </location>
</feature>
<dbReference type="InterPro" id="IPR042219">
    <property type="entry name" value="AAA_lid_11_sf"/>
</dbReference>
<dbReference type="GO" id="GO:0007018">
    <property type="term" value="P:microtubule-based movement"/>
    <property type="evidence" value="ECO:0007669"/>
    <property type="project" value="InterPro"/>
</dbReference>
<dbReference type="PANTHER" id="PTHR45703:SF36">
    <property type="entry name" value="DYNEIN HEAVY CHAIN, CYTOPLASMIC"/>
    <property type="match status" value="1"/>
</dbReference>
<evidence type="ECO:0000259" key="1">
    <source>
        <dbReference type="Pfam" id="PF03028"/>
    </source>
</evidence>
<evidence type="ECO:0000259" key="2">
    <source>
        <dbReference type="Pfam" id="PF18198"/>
    </source>
</evidence>